<dbReference type="AlphaFoldDB" id="A0AAV3YN50"/>
<evidence type="ECO:0000313" key="1">
    <source>
        <dbReference type="EMBL" id="GFN88670.1"/>
    </source>
</evidence>
<dbReference type="Proteomes" id="UP000735302">
    <property type="component" value="Unassembled WGS sequence"/>
</dbReference>
<evidence type="ECO:0000313" key="2">
    <source>
        <dbReference type="Proteomes" id="UP000735302"/>
    </source>
</evidence>
<proteinExistence type="predicted"/>
<gene>
    <name evidence="1" type="ORF">PoB_001517600</name>
</gene>
<accession>A0AAV3YN50</accession>
<organism evidence="1 2">
    <name type="scientific">Plakobranchus ocellatus</name>
    <dbReference type="NCBI Taxonomy" id="259542"/>
    <lineage>
        <taxon>Eukaryota</taxon>
        <taxon>Metazoa</taxon>
        <taxon>Spiralia</taxon>
        <taxon>Lophotrochozoa</taxon>
        <taxon>Mollusca</taxon>
        <taxon>Gastropoda</taxon>
        <taxon>Heterobranchia</taxon>
        <taxon>Euthyneura</taxon>
        <taxon>Panpulmonata</taxon>
        <taxon>Sacoglossa</taxon>
        <taxon>Placobranchoidea</taxon>
        <taxon>Plakobranchidae</taxon>
        <taxon>Plakobranchus</taxon>
    </lineage>
</organism>
<protein>
    <submittedName>
        <fullName evidence="1">Uncharacterized protein</fullName>
    </submittedName>
</protein>
<sequence>MNLLAEKKRKISSALHLGNETGRGPVLQTLGMIREMPSVTMKTIRKRPSASYLGNDTGKAQCYITWKCTGKGPELHNFRMIRERLSAIDPGYET</sequence>
<reference evidence="1 2" key="1">
    <citation type="journal article" date="2021" name="Elife">
        <title>Chloroplast acquisition without the gene transfer in kleptoplastic sea slugs, Plakobranchus ocellatus.</title>
        <authorList>
            <person name="Maeda T."/>
            <person name="Takahashi S."/>
            <person name="Yoshida T."/>
            <person name="Shimamura S."/>
            <person name="Takaki Y."/>
            <person name="Nagai Y."/>
            <person name="Toyoda A."/>
            <person name="Suzuki Y."/>
            <person name="Arimoto A."/>
            <person name="Ishii H."/>
            <person name="Satoh N."/>
            <person name="Nishiyama T."/>
            <person name="Hasebe M."/>
            <person name="Maruyama T."/>
            <person name="Minagawa J."/>
            <person name="Obokata J."/>
            <person name="Shigenobu S."/>
        </authorList>
    </citation>
    <scope>NUCLEOTIDE SEQUENCE [LARGE SCALE GENOMIC DNA]</scope>
</reference>
<dbReference type="EMBL" id="BLXT01001871">
    <property type="protein sequence ID" value="GFN88670.1"/>
    <property type="molecule type" value="Genomic_DNA"/>
</dbReference>
<name>A0AAV3YN50_9GAST</name>
<comment type="caution">
    <text evidence="1">The sequence shown here is derived from an EMBL/GenBank/DDBJ whole genome shotgun (WGS) entry which is preliminary data.</text>
</comment>
<keyword evidence="2" id="KW-1185">Reference proteome</keyword>